<dbReference type="RefSeq" id="WP_091311745.1">
    <property type="nucleotide sequence ID" value="NZ_FNSO01000004.1"/>
</dbReference>
<gene>
    <name evidence="2" type="ORF">SAMN04489727_5201</name>
</gene>
<reference evidence="3" key="1">
    <citation type="submission" date="2016-10" db="EMBL/GenBank/DDBJ databases">
        <authorList>
            <person name="Varghese N."/>
            <person name="Submissions S."/>
        </authorList>
    </citation>
    <scope>NUCLEOTIDE SEQUENCE [LARGE SCALE GENOMIC DNA]</scope>
    <source>
        <strain evidence="3">DSM 44544</strain>
    </source>
</reference>
<dbReference type="Proteomes" id="UP000199622">
    <property type="component" value="Unassembled WGS sequence"/>
</dbReference>
<feature type="transmembrane region" description="Helical" evidence="1">
    <location>
        <begin position="86"/>
        <end position="111"/>
    </location>
</feature>
<name>A0A1H4VMU3_9PSEU</name>
<evidence type="ECO:0000313" key="2">
    <source>
        <dbReference type="EMBL" id="SEC81654.1"/>
    </source>
</evidence>
<feature type="transmembrane region" description="Helical" evidence="1">
    <location>
        <begin position="194"/>
        <end position="214"/>
    </location>
</feature>
<evidence type="ECO:0000313" key="3">
    <source>
        <dbReference type="Proteomes" id="UP000199622"/>
    </source>
</evidence>
<feature type="transmembrane region" description="Helical" evidence="1">
    <location>
        <begin position="131"/>
        <end position="151"/>
    </location>
</feature>
<evidence type="ECO:0008006" key="4">
    <source>
        <dbReference type="Google" id="ProtNLM"/>
    </source>
</evidence>
<feature type="transmembrane region" description="Helical" evidence="1">
    <location>
        <begin position="53"/>
        <end position="74"/>
    </location>
</feature>
<proteinExistence type="predicted"/>
<dbReference type="EMBL" id="FNSO01000004">
    <property type="protein sequence ID" value="SEC81654.1"/>
    <property type="molecule type" value="Genomic_DNA"/>
</dbReference>
<feature type="transmembrane region" description="Helical" evidence="1">
    <location>
        <begin position="12"/>
        <end position="33"/>
    </location>
</feature>
<dbReference type="AlphaFoldDB" id="A0A1H4VMU3"/>
<keyword evidence="1" id="KW-0472">Membrane</keyword>
<dbReference type="OrthoDB" id="5197481at2"/>
<sequence length="232" mass="24307">MANRPPRVAHAASGIISLLVLASTILVLAPIPPFGSPETEVAQFYATHVTSGYVYQFIAGIALMAALWFLAYLYTRFRREVPASPLPVLMIAAGTAWVGFAVVYLGLFQIFSGWARDPATRPLLRAFSDAYVLGFMFSAVPAAVVVGAAALCTSRAAGWPGWLKPAAAAVVVVQLLGCVPLLAPGGPLKAGGPITYASVFAVIGWLAAASVAAVRSERAKPGRDRTKSYSEA</sequence>
<protein>
    <recommendedName>
        <fullName evidence="4">DUF4386 family protein</fullName>
    </recommendedName>
</protein>
<feature type="transmembrane region" description="Helical" evidence="1">
    <location>
        <begin position="163"/>
        <end position="182"/>
    </location>
</feature>
<keyword evidence="1" id="KW-0812">Transmembrane</keyword>
<accession>A0A1H4VMU3</accession>
<evidence type="ECO:0000256" key="1">
    <source>
        <dbReference type="SAM" id="Phobius"/>
    </source>
</evidence>
<keyword evidence="1" id="KW-1133">Transmembrane helix</keyword>
<keyword evidence="3" id="KW-1185">Reference proteome</keyword>
<dbReference type="STRING" id="208445.SAMN04489727_5201"/>
<organism evidence="2 3">
    <name type="scientific">Amycolatopsis tolypomycina</name>
    <dbReference type="NCBI Taxonomy" id="208445"/>
    <lineage>
        <taxon>Bacteria</taxon>
        <taxon>Bacillati</taxon>
        <taxon>Actinomycetota</taxon>
        <taxon>Actinomycetes</taxon>
        <taxon>Pseudonocardiales</taxon>
        <taxon>Pseudonocardiaceae</taxon>
        <taxon>Amycolatopsis</taxon>
    </lineage>
</organism>